<comment type="caution">
    <text evidence="2">The sequence shown here is derived from an EMBL/GenBank/DDBJ whole genome shotgun (WGS) entry which is preliminary data.</text>
</comment>
<evidence type="ECO:0000256" key="1">
    <source>
        <dbReference type="ARBA" id="ARBA00006484"/>
    </source>
</evidence>
<organism evidence="2 5">
    <name type="scientific">Teichococcus wenyumeiae</name>
    <dbReference type="NCBI Taxonomy" id="2478470"/>
    <lineage>
        <taxon>Bacteria</taxon>
        <taxon>Pseudomonadati</taxon>
        <taxon>Pseudomonadota</taxon>
        <taxon>Alphaproteobacteria</taxon>
        <taxon>Acetobacterales</taxon>
        <taxon>Roseomonadaceae</taxon>
        <taxon>Roseomonas</taxon>
    </lineage>
</organism>
<evidence type="ECO:0000313" key="4">
    <source>
        <dbReference type="Proteomes" id="UP000274097"/>
    </source>
</evidence>
<dbReference type="PRINTS" id="PR00081">
    <property type="entry name" value="GDHRDH"/>
</dbReference>
<dbReference type="PANTHER" id="PTHR42760:SF135">
    <property type="entry name" value="BLL7886 PROTEIN"/>
    <property type="match status" value="1"/>
</dbReference>
<dbReference type="SUPFAM" id="SSF51735">
    <property type="entry name" value="NAD(P)-binding Rossmann-fold domains"/>
    <property type="match status" value="1"/>
</dbReference>
<name>A0A3A9JI62_9PROT</name>
<dbReference type="Proteomes" id="UP000274097">
    <property type="component" value="Unassembled WGS sequence"/>
</dbReference>
<sequence length="249" mass="25706">MFDLSGRVAVVTGGNGGIGLGMARGLAASGAWVAVVGRNAEKNKAAVAELGEDAFAIQADLTEAGAADRVIAQVVEQAGGIDILVNNAGTNIRRLPQDVTDEEWHAVIDANLTSAMRMSRAAYPHLKANGRGRVISIGSMMSIFGLPLSPAYGASKGGIVQYMRSLAVAWGPDGITANAILPGWIETELTAGAKRDMPELNDRVLSRTPQKRWGLPADFAGIAAFLASDASAFITGTAIPVDGGLSVHG</sequence>
<dbReference type="InParanoid" id="A0A3A9JI62"/>
<dbReference type="PANTHER" id="PTHR42760">
    <property type="entry name" value="SHORT-CHAIN DEHYDROGENASES/REDUCTASES FAMILY MEMBER"/>
    <property type="match status" value="1"/>
</dbReference>
<reference evidence="2 5" key="1">
    <citation type="submission" date="2018-09" db="EMBL/GenBank/DDBJ databases">
        <title>Roseomonas sp. nov., isolated from feces of Tibetan antelopes in the Qinghai-Tibet plateau, China.</title>
        <authorList>
            <person name="Tian Z."/>
        </authorList>
    </citation>
    <scope>NUCLEOTIDE SEQUENCE [LARGE SCALE GENOMIC DNA]</scope>
    <source>
        <strain evidence="3 4">Z23</strain>
        <strain evidence="2 5">Z24</strain>
    </source>
</reference>
<accession>A0A3A9JI62</accession>
<dbReference type="EMBL" id="RFLX01000012">
    <property type="protein sequence ID" value="RMI20363.1"/>
    <property type="molecule type" value="Genomic_DNA"/>
</dbReference>
<dbReference type="InterPro" id="IPR020904">
    <property type="entry name" value="Sc_DH/Rdtase_CS"/>
</dbReference>
<dbReference type="AlphaFoldDB" id="A0A3A9JI62"/>
<dbReference type="FunCoup" id="A0A3A9JI62">
    <property type="interactions" value="457"/>
</dbReference>
<evidence type="ECO:0000313" key="3">
    <source>
        <dbReference type="EMBL" id="RMI20363.1"/>
    </source>
</evidence>
<dbReference type="InterPro" id="IPR002347">
    <property type="entry name" value="SDR_fam"/>
</dbReference>
<dbReference type="EC" id="1.1.1.47" evidence="2"/>
<dbReference type="PROSITE" id="PS00061">
    <property type="entry name" value="ADH_SHORT"/>
    <property type="match status" value="1"/>
</dbReference>
<dbReference type="InterPro" id="IPR036291">
    <property type="entry name" value="NAD(P)-bd_dom_sf"/>
</dbReference>
<dbReference type="Pfam" id="PF13561">
    <property type="entry name" value="adh_short_C2"/>
    <property type="match status" value="1"/>
</dbReference>
<dbReference type="PRINTS" id="PR00080">
    <property type="entry name" value="SDRFAMILY"/>
</dbReference>
<dbReference type="RefSeq" id="WP_120638251.1">
    <property type="nucleotide sequence ID" value="NZ_RAQU01000050.1"/>
</dbReference>
<gene>
    <name evidence="2" type="ORF">D6Z83_10400</name>
    <name evidence="3" type="ORF">EBE87_16275</name>
</gene>
<keyword evidence="2" id="KW-0560">Oxidoreductase</keyword>
<dbReference type="GO" id="GO:0030497">
    <property type="term" value="P:fatty acid elongation"/>
    <property type="evidence" value="ECO:0007669"/>
    <property type="project" value="TreeGrafter"/>
</dbReference>
<evidence type="ECO:0000313" key="5">
    <source>
        <dbReference type="Proteomes" id="UP000278036"/>
    </source>
</evidence>
<dbReference type="EMBL" id="RAQU01000050">
    <property type="protein sequence ID" value="RKK04225.1"/>
    <property type="molecule type" value="Genomic_DNA"/>
</dbReference>
<dbReference type="GO" id="GO:0047936">
    <property type="term" value="F:glucose 1-dehydrogenase [NAD(P)+] activity"/>
    <property type="evidence" value="ECO:0007669"/>
    <property type="project" value="UniProtKB-EC"/>
</dbReference>
<dbReference type="Proteomes" id="UP000278036">
    <property type="component" value="Unassembled WGS sequence"/>
</dbReference>
<proteinExistence type="inferred from homology"/>
<dbReference type="OrthoDB" id="9796652at2"/>
<dbReference type="NCBIfam" id="NF005559">
    <property type="entry name" value="PRK07231.1"/>
    <property type="match status" value="1"/>
</dbReference>
<protein>
    <submittedName>
        <fullName evidence="2">Glucose 1-dehydrogenase</fullName>
        <ecNumber evidence="2">1.1.1.47</ecNumber>
    </submittedName>
</protein>
<dbReference type="Gene3D" id="3.40.50.720">
    <property type="entry name" value="NAD(P)-binding Rossmann-like Domain"/>
    <property type="match status" value="1"/>
</dbReference>
<keyword evidence="4" id="KW-1185">Reference proteome</keyword>
<comment type="similarity">
    <text evidence="1">Belongs to the short-chain dehydrogenases/reductases (SDR) family.</text>
</comment>
<evidence type="ECO:0000313" key="2">
    <source>
        <dbReference type="EMBL" id="RKK04225.1"/>
    </source>
</evidence>
<dbReference type="FunFam" id="3.40.50.720:FF:000084">
    <property type="entry name" value="Short-chain dehydrogenase reductase"/>
    <property type="match status" value="1"/>
</dbReference>